<evidence type="ECO:0000313" key="2">
    <source>
        <dbReference type="EMBL" id="GMI77573.1"/>
    </source>
</evidence>
<evidence type="ECO:0000259" key="1">
    <source>
        <dbReference type="Pfam" id="PF03478"/>
    </source>
</evidence>
<evidence type="ECO:0000313" key="3">
    <source>
        <dbReference type="Proteomes" id="UP001165190"/>
    </source>
</evidence>
<dbReference type="PANTHER" id="PTHR44259">
    <property type="entry name" value="OS07G0183000 PROTEIN-RELATED"/>
    <property type="match status" value="1"/>
</dbReference>
<dbReference type="Gene3D" id="1.20.1280.50">
    <property type="match status" value="1"/>
</dbReference>
<dbReference type="AlphaFoldDB" id="A0A9W7HIP2"/>
<reference evidence="2" key="1">
    <citation type="submission" date="2023-05" db="EMBL/GenBank/DDBJ databases">
        <title>Genome and transcriptome analyses reveal genes involved in the formation of fine ridges on petal epidermal cells in Hibiscus trionum.</title>
        <authorList>
            <person name="Koshimizu S."/>
            <person name="Masuda S."/>
            <person name="Ishii T."/>
            <person name="Shirasu K."/>
            <person name="Hoshino A."/>
            <person name="Arita M."/>
        </authorList>
    </citation>
    <scope>NUCLEOTIDE SEQUENCE</scope>
    <source>
        <strain evidence="2">Hamamatsu line</strain>
    </source>
</reference>
<dbReference type="OrthoDB" id="642536at2759"/>
<proteinExistence type="predicted"/>
<accession>A0A9W7HIP2</accession>
<keyword evidence="3" id="KW-1185">Reference proteome</keyword>
<dbReference type="InterPro" id="IPR050942">
    <property type="entry name" value="F-box_BR-signaling"/>
</dbReference>
<protein>
    <submittedName>
        <fullName evidence="2">FBox/DUF295-Related 2</fullName>
    </submittedName>
</protein>
<dbReference type="EMBL" id="BSYR01000014">
    <property type="protein sequence ID" value="GMI77573.1"/>
    <property type="molecule type" value="Genomic_DNA"/>
</dbReference>
<dbReference type="Pfam" id="PF03478">
    <property type="entry name" value="Beta-prop_KIB1-4"/>
    <property type="match status" value="1"/>
</dbReference>
<dbReference type="InterPro" id="IPR005174">
    <property type="entry name" value="KIB1-4_b-propeller"/>
</dbReference>
<name>A0A9W7HIP2_HIBTR</name>
<organism evidence="2 3">
    <name type="scientific">Hibiscus trionum</name>
    <name type="common">Flower of an hour</name>
    <dbReference type="NCBI Taxonomy" id="183268"/>
    <lineage>
        <taxon>Eukaryota</taxon>
        <taxon>Viridiplantae</taxon>
        <taxon>Streptophyta</taxon>
        <taxon>Embryophyta</taxon>
        <taxon>Tracheophyta</taxon>
        <taxon>Spermatophyta</taxon>
        <taxon>Magnoliopsida</taxon>
        <taxon>eudicotyledons</taxon>
        <taxon>Gunneridae</taxon>
        <taxon>Pentapetalae</taxon>
        <taxon>rosids</taxon>
        <taxon>malvids</taxon>
        <taxon>Malvales</taxon>
        <taxon>Malvaceae</taxon>
        <taxon>Malvoideae</taxon>
        <taxon>Hibiscus</taxon>
    </lineage>
</organism>
<dbReference type="Proteomes" id="UP001165190">
    <property type="component" value="Unassembled WGS sequence"/>
</dbReference>
<feature type="domain" description="KIB1-4 beta-propeller" evidence="1">
    <location>
        <begin position="73"/>
        <end position="298"/>
    </location>
</feature>
<dbReference type="PANTHER" id="PTHR44259:SF107">
    <property type="entry name" value="F-BOX PROTEIN SKIP23-LIKE"/>
    <property type="match status" value="1"/>
</dbReference>
<gene>
    <name evidence="2" type="ORF">HRI_001426600</name>
</gene>
<sequence length="350" mass="39942">MFRIAKKELAASFPDWANIPGDILTCIADMAYSVRDRVRMTAVCRSWKASLVDQKLNFPPCLMLTKAGDTYCFYDMSKEDIFVELDLPEIRGRRCWGSPFGWLLTCGPDLEIQVFNPLSKASRPLPSLCTLNQSLLEKLILSSSPEDSGSDCIVLAIYSELCWLAYAKPGDQAWTPIDGIIGVDDAIYFKGNIYACQSTGEIFSYEHLHGTLSKAMVFPPPSPVHRHRKKHLFDLGGNLCLASDNITVEFDIFKLDMHTNSWEKIFSLGDSSLFFGNRCTFAVAAADYPDCRPNCIYFRCVYYKAYITYICQEYLRLGLHYEKKYCTVYPFPFSFSPLIWIIPQSQKHRR</sequence>
<comment type="caution">
    <text evidence="2">The sequence shown here is derived from an EMBL/GenBank/DDBJ whole genome shotgun (WGS) entry which is preliminary data.</text>
</comment>